<dbReference type="Proteomes" id="UP000266723">
    <property type="component" value="Unassembled WGS sequence"/>
</dbReference>
<evidence type="ECO:0000256" key="1">
    <source>
        <dbReference type="SAM" id="MobiDB-lite"/>
    </source>
</evidence>
<evidence type="ECO:0000313" key="3">
    <source>
        <dbReference type="Proteomes" id="UP000266723"/>
    </source>
</evidence>
<proteinExistence type="predicted"/>
<gene>
    <name evidence="2" type="ORF">DY000_02060295</name>
</gene>
<dbReference type="EMBL" id="QGKV02001556">
    <property type="protein sequence ID" value="KAF3520572.1"/>
    <property type="molecule type" value="Genomic_DNA"/>
</dbReference>
<protein>
    <recommendedName>
        <fullName evidence="4">DUF223 domain-containing protein</fullName>
    </recommendedName>
</protein>
<dbReference type="Gene3D" id="2.40.50.140">
    <property type="entry name" value="Nucleic acid-binding proteins"/>
    <property type="match status" value="1"/>
</dbReference>
<evidence type="ECO:0000313" key="2">
    <source>
        <dbReference type="EMBL" id="KAF3520572.1"/>
    </source>
</evidence>
<keyword evidence="3" id="KW-1185">Reference proteome</keyword>
<feature type="compositionally biased region" description="Polar residues" evidence="1">
    <location>
        <begin position="368"/>
        <end position="377"/>
    </location>
</feature>
<dbReference type="InterPro" id="IPR012340">
    <property type="entry name" value="NA-bd_OB-fold"/>
</dbReference>
<comment type="caution">
    <text evidence="2">The sequence shown here is derived from an EMBL/GenBank/DDBJ whole genome shotgun (WGS) entry which is preliminary data.</text>
</comment>
<reference evidence="2 3" key="1">
    <citation type="journal article" date="2020" name="BMC Genomics">
        <title>Intraspecific diversification of the crop wild relative Brassica cretica Lam. using demographic model selection.</title>
        <authorList>
            <person name="Kioukis A."/>
            <person name="Michalopoulou V.A."/>
            <person name="Briers L."/>
            <person name="Pirintsos S."/>
            <person name="Studholme D.J."/>
            <person name="Pavlidis P."/>
            <person name="Sarris P.F."/>
        </authorList>
    </citation>
    <scope>NUCLEOTIDE SEQUENCE [LARGE SCALE GENOMIC DNA]</scope>
    <source>
        <strain evidence="3">cv. PFS-1207/04</strain>
    </source>
</reference>
<feature type="region of interest" description="Disordered" evidence="1">
    <location>
        <begin position="347"/>
        <end position="377"/>
    </location>
</feature>
<evidence type="ECO:0008006" key="4">
    <source>
        <dbReference type="Google" id="ProtNLM"/>
    </source>
</evidence>
<sequence length="377" mass="41779">MASSDAVLAHTASEDLPSSSLVVCYIFGTRKTLRSRVNSWESLYSSLMRRIRLYMGFIPAARSPYYRPLLKSSSVVRVSRFETTIDEVIENAHVINVEKFILRKFDPLQALANTNLELLDVVGQIQSVQVSDLTDAGVTTRVVVHFLIEPRVVLYLSLWDDAASIFGVSSTQEIRHRLSWCSNVGSPYAIRNTLESAGNLYLNSTPATKFYFDPALQAIAEFTARPIGGRFSLHRYQRWHRKKEVVSIGEINKFIINSDEQEADFICKARVVEVLPQNGTGLNGDDNVTFVVFDWEMMNGGGGEELPQCVKDVAGKEFIFQIRVTPFNFSSSHRTFTVSAIIDSTAPEVEGGEASASDSKNVKDEANEPSSSADGGA</sequence>
<organism evidence="2 3">
    <name type="scientific">Brassica cretica</name>
    <name type="common">Mustard</name>
    <dbReference type="NCBI Taxonomy" id="69181"/>
    <lineage>
        <taxon>Eukaryota</taxon>
        <taxon>Viridiplantae</taxon>
        <taxon>Streptophyta</taxon>
        <taxon>Embryophyta</taxon>
        <taxon>Tracheophyta</taxon>
        <taxon>Spermatophyta</taxon>
        <taxon>Magnoliopsida</taxon>
        <taxon>eudicotyledons</taxon>
        <taxon>Gunneridae</taxon>
        <taxon>Pentapetalae</taxon>
        <taxon>rosids</taxon>
        <taxon>malvids</taxon>
        <taxon>Brassicales</taxon>
        <taxon>Brassicaceae</taxon>
        <taxon>Brassiceae</taxon>
        <taxon>Brassica</taxon>
    </lineage>
</organism>
<name>A0ABQ7B1Y3_BRACR</name>
<accession>A0ABQ7B1Y3</accession>